<sequence>MSIAFDTESNNENESLAVKIENGILRTPRGIIHLEGPCSSDYIARLTMDAGLKNFRPPARQQEALMLISNLSEGKVFIARFQDVIIGYVTFHYPDEYSRWSKHPYIVELGAVEISPEWRKDKVAHYLLAEAFNHGFVENHIIITIEFCWHWDLKNSGLSMVSYQKMLTRLFSSVGLQKRATDDPDITEHPANVMMVRMGKNVPKEAIQRFEELTFLNRGI</sequence>
<dbReference type="EMBL" id="FRAR01000021">
    <property type="protein sequence ID" value="SHK71681.1"/>
    <property type="molecule type" value="Genomic_DNA"/>
</dbReference>
<dbReference type="InterPro" id="IPR024699">
    <property type="entry name" value="AcuA"/>
</dbReference>
<dbReference type="STRING" id="1121421.SAMN02745123_02891"/>
<dbReference type="OrthoDB" id="5416633at2"/>
<dbReference type="PIRSF" id="PIRSF021278">
    <property type="entry name" value="AcuA"/>
    <property type="match status" value="1"/>
</dbReference>
<organism evidence="2 3">
    <name type="scientific">Desulforamulus aeronauticus DSM 10349</name>
    <dbReference type="NCBI Taxonomy" id="1121421"/>
    <lineage>
        <taxon>Bacteria</taxon>
        <taxon>Bacillati</taxon>
        <taxon>Bacillota</taxon>
        <taxon>Clostridia</taxon>
        <taxon>Eubacteriales</taxon>
        <taxon>Peptococcaceae</taxon>
        <taxon>Desulforamulus</taxon>
    </lineage>
</organism>
<evidence type="ECO:0000313" key="3">
    <source>
        <dbReference type="Proteomes" id="UP000183997"/>
    </source>
</evidence>
<name>A0A1M6UR93_9FIRM</name>
<evidence type="ECO:0000313" key="2">
    <source>
        <dbReference type="EMBL" id="SHK71681.1"/>
    </source>
</evidence>
<dbReference type="CDD" id="cd04301">
    <property type="entry name" value="NAT_SF"/>
    <property type="match status" value="1"/>
</dbReference>
<dbReference type="Gene3D" id="3.40.630.30">
    <property type="match status" value="1"/>
</dbReference>
<dbReference type="GO" id="GO:0045150">
    <property type="term" value="P:acetoin catabolic process"/>
    <property type="evidence" value="ECO:0007669"/>
    <property type="project" value="InterPro"/>
</dbReference>
<protein>
    <submittedName>
        <fullName evidence="2">Acetoin utilization protein AcuA</fullName>
    </submittedName>
</protein>
<dbReference type="AlphaFoldDB" id="A0A1M6UR93"/>
<dbReference type="SUPFAM" id="SSF55729">
    <property type="entry name" value="Acyl-CoA N-acyltransferases (Nat)"/>
    <property type="match status" value="1"/>
</dbReference>
<dbReference type="InterPro" id="IPR016181">
    <property type="entry name" value="Acyl_CoA_acyltransferase"/>
</dbReference>
<proteinExistence type="predicted"/>
<dbReference type="Proteomes" id="UP000183997">
    <property type="component" value="Unassembled WGS sequence"/>
</dbReference>
<keyword evidence="3" id="KW-1185">Reference proteome</keyword>
<dbReference type="PROSITE" id="PS51186">
    <property type="entry name" value="GNAT"/>
    <property type="match status" value="1"/>
</dbReference>
<evidence type="ECO:0000259" key="1">
    <source>
        <dbReference type="PROSITE" id="PS51186"/>
    </source>
</evidence>
<dbReference type="GO" id="GO:0016747">
    <property type="term" value="F:acyltransferase activity, transferring groups other than amino-acyl groups"/>
    <property type="evidence" value="ECO:0007669"/>
    <property type="project" value="InterPro"/>
</dbReference>
<dbReference type="RefSeq" id="WP_072915711.1">
    <property type="nucleotide sequence ID" value="NZ_FRAR01000021.1"/>
</dbReference>
<gene>
    <name evidence="2" type="ORF">SAMN02745123_02891</name>
</gene>
<dbReference type="Pfam" id="PF00583">
    <property type="entry name" value="Acetyltransf_1"/>
    <property type="match status" value="1"/>
</dbReference>
<feature type="domain" description="N-acetyltransferase" evidence="1">
    <location>
        <begin position="30"/>
        <end position="203"/>
    </location>
</feature>
<reference evidence="3" key="1">
    <citation type="submission" date="2016-11" db="EMBL/GenBank/DDBJ databases">
        <authorList>
            <person name="Varghese N."/>
            <person name="Submissions S."/>
        </authorList>
    </citation>
    <scope>NUCLEOTIDE SEQUENCE [LARGE SCALE GENOMIC DNA]</scope>
    <source>
        <strain evidence="3">DSM 10349</strain>
    </source>
</reference>
<dbReference type="InterPro" id="IPR000182">
    <property type="entry name" value="GNAT_dom"/>
</dbReference>
<accession>A0A1M6UR93</accession>
<dbReference type="GO" id="GO:0019152">
    <property type="term" value="F:acetoin dehydrogenase (NAD+) activity"/>
    <property type="evidence" value="ECO:0007669"/>
    <property type="project" value="InterPro"/>
</dbReference>